<feature type="compositionally biased region" description="Low complexity" evidence="1">
    <location>
        <begin position="1"/>
        <end position="14"/>
    </location>
</feature>
<accession>A0ABQ0KXN0</accession>
<evidence type="ECO:0000256" key="1">
    <source>
        <dbReference type="SAM" id="MobiDB-lite"/>
    </source>
</evidence>
<feature type="compositionally biased region" description="Low complexity" evidence="1">
    <location>
        <begin position="21"/>
        <end position="44"/>
    </location>
</feature>
<evidence type="ECO:0000313" key="2">
    <source>
        <dbReference type="EMBL" id="GAT42909.1"/>
    </source>
</evidence>
<feature type="non-terminal residue" evidence="2">
    <location>
        <position position="1"/>
    </location>
</feature>
<reference evidence="2" key="1">
    <citation type="submission" date="2014-09" db="EMBL/GenBank/DDBJ databases">
        <title>Genome sequence of the luminous mushroom Mycena chlorophos for searching fungal bioluminescence genes.</title>
        <authorList>
            <person name="Tanaka Y."/>
            <person name="Kasuga D."/>
            <person name="Oba Y."/>
            <person name="Hase S."/>
            <person name="Sato K."/>
            <person name="Oba Y."/>
            <person name="Sakakibara Y."/>
        </authorList>
    </citation>
    <scope>NUCLEOTIDE SEQUENCE</scope>
</reference>
<dbReference type="EMBL" id="DF838436">
    <property type="protein sequence ID" value="GAT42909.1"/>
    <property type="molecule type" value="Genomic_DNA"/>
</dbReference>
<proteinExistence type="predicted"/>
<sequence length="305" mass="33417">PAASSQPASAHPRSTAPAARSQPASAHASSTAPAASSQPAPTHPRSTAPAASSQSANIAPLHTDGDVFLAGTEDPGYGGIGDAYNAFLHIEIKTSNDAFQIRRTSLGDTMYKVFDLFNDSDPKNPCCIICRASGYVPNDHYFDHCPDIYAHTTRDEAFQALGAPALELPAEFKSCWYCYVLTGKIRGWHRGPFGKECPNAFILKKWFYTVLSRPGNLAHILTSGLIPHEVEHSPTENMAAFRTWAVQQLQEQPGTLKLHVLVLWWMDRNDIIELPDCLRPLVVALQAHTARDNAAYAKGQRLYHD</sequence>
<organism evidence="2 3">
    <name type="scientific">Mycena chlorophos</name>
    <name type="common">Agaric fungus</name>
    <name type="synonym">Agaricus chlorophos</name>
    <dbReference type="NCBI Taxonomy" id="658473"/>
    <lineage>
        <taxon>Eukaryota</taxon>
        <taxon>Fungi</taxon>
        <taxon>Dikarya</taxon>
        <taxon>Basidiomycota</taxon>
        <taxon>Agaricomycotina</taxon>
        <taxon>Agaricomycetes</taxon>
        <taxon>Agaricomycetidae</taxon>
        <taxon>Agaricales</taxon>
        <taxon>Marasmiineae</taxon>
        <taxon>Mycenaceae</taxon>
        <taxon>Mycena</taxon>
    </lineage>
</organism>
<evidence type="ECO:0000313" key="3">
    <source>
        <dbReference type="Proteomes" id="UP000815677"/>
    </source>
</evidence>
<feature type="region of interest" description="Disordered" evidence="1">
    <location>
        <begin position="1"/>
        <end position="55"/>
    </location>
</feature>
<gene>
    <name evidence="2" type="ORF">MCHLO_00606</name>
</gene>
<name>A0ABQ0KXN0_MYCCL</name>
<dbReference type="Proteomes" id="UP000815677">
    <property type="component" value="Unassembled WGS sequence"/>
</dbReference>
<protein>
    <submittedName>
        <fullName evidence="2">Uncharacterized protein</fullName>
    </submittedName>
</protein>
<keyword evidence="3" id="KW-1185">Reference proteome</keyword>